<evidence type="ECO:0000256" key="3">
    <source>
        <dbReference type="ARBA" id="ARBA00022982"/>
    </source>
</evidence>
<dbReference type="Gene3D" id="2.40.30.10">
    <property type="entry name" value="Translation factors"/>
    <property type="match status" value="1"/>
</dbReference>
<evidence type="ECO:0000256" key="1">
    <source>
        <dbReference type="ARBA" id="ARBA00022630"/>
    </source>
</evidence>
<dbReference type="GO" id="GO:0010181">
    <property type="term" value="F:FMN binding"/>
    <property type="evidence" value="ECO:0007669"/>
    <property type="project" value="InterPro"/>
</dbReference>
<feature type="transmembrane region" description="Helical" evidence="5">
    <location>
        <begin position="12"/>
        <end position="35"/>
    </location>
</feature>
<dbReference type="PROSITE" id="PS51384">
    <property type="entry name" value="FAD_FR"/>
    <property type="match status" value="1"/>
</dbReference>
<dbReference type="InterPro" id="IPR017927">
    <property type="entry name" value="FAD-bd_FR_type"/>
</dbReference>
<reference evidence="8 9" key="1">
    <citation type="submission" date="2020-08" db="EMBL/GenBank/DDBJ databases">
        <title>Streptomycin Non-resistant strain, P. mexicana.</title>
        <authorList>
            <person name="Ganesh-Kumar S."/>
            <person name="Zhe T."/>
            <person name="Yu Z."/>
            <person name="Min Y."/>
        </authorList>
    </citation>
    <scope>NUCLEOTIDE SEQUENCE [LARGE SCALE GENOMIC DNA]</scope>
    <source>
        <strain evidence="8 9">GTZY2</strain>
    </source>
</reference>
<organism evidence="8 9">
    <name type="scientific">Pseudoxanthomonas mexicana</name>
    <dbReference type="NCBI Taxonomy" id="128785"/>
    <lineage>
        <taxon>Bacteria</taxon>
        <taxon>Pseudomonadati</taxon>
        <taxon>Pseudomonadota</taxon>
        <taxon>Gammaproteobacteria</taxon>
        <taxon>Lysobacterales</taxon>
        <taxon>Lysobacteraceae</taxon>
        <taxon>Pseudoxanthomonas</taxon>
    </lineage>
</organism>
<evidence type="ECO:0000259" key="6">
    <source>
        <dbReference type="PROSITE" id="PS50902"/>
    </source>
</evidence>
<dbReference type="InterPro" id="IPR001433">
    <property type="entry name" value="OxRdtase_FAD/NAD-bd"/>
</dbReference>
<dbReference type="GO" id="GO:0005829">
    <property type="term" value="C:cytosol"/>
    <property type="evidence" value="ECO:0007669"/>
    <property type="project" value="TreeGrafter"/>
</dbReference>
<dbReference type="EC" id="1.6.2.4" evidence="4"/>
<dbReference type="PANTHER" id="PTHR19384">
    <property type="entry name" value="NITRIC OXIDE SYNTHASE-RELATED"/>
    <property type="match status" value="1"/>
</dbReference>
<feature type="domain" description="FAD-binding FR-type" evidence="7">
    <location>
        <begin position="240"/>
        <end position="409"/>
    </location>
</feature>
<evidence type="ECO:0000256" key="5">
    <source>
        <dbReference type="SAM" id="Phobius"/>
    </source>
</evidence>
<dbReference type="InterPro" id="IPR039261">
    <property type="entry name" value="FNR_nucleotide-bd"/>
</dbReference>
<dbReference type="PRINTS" id="PR00369">
    <property type="entry name" value="FLAVODOXIN"/>
</dbReference>
<dbReference type="RefSeq" id="WP_187573252.1">
    <property type="nucleotide sequence ID" value="NZ_CP060731.1"/>
</dbReference>
<dbReference type="CDD" id="cd06200">
    <property type="entry name" value="SiR_like1"/>
    <property type="match status" value="1"/>
</dbReference>
<dbReference type="PANTHER" id="PTHR19384:SF17">
    <property type="entry name" value="NADPH--CYTOCHROME P450 REDUCTASE"/>
    <property type="match status" value="1"/>
</dbReference>
<evidence type="ECO:0000313" key="9">
    <source>
        <dbReference type="Proteomes" id="UP000515838"/>
    </source>
</evidence>
<dbReference type="GO" id="GO:0003958">
    <property type="term" value="F:NADPH-hemoprotein reductase activity"/>
    <property type="evidence" value="ECO:0007669"/>
    <property type="project" value="UniProtKB-EC"/>
</dbReference>
<evidence type="ECO:0000313" key="8">
    <source>
        <dbReference type="EMBL" id="QNN77727.1"/>
    </source>
</evidence>
<dbReference type="SUPFAM" id="SSF63380">
    <property type="entry name" value="Riboflavin synthase domain-like"/>
    <property type="match status" value="1"/>
</dbReference>
<name>A0A7G9TCA2_PSEMX</name>
<keyword evidence="5" id="KW-0812">Transmembrane</keyword>
<dbReference type="Pfam" id="PF00258">
    <property type="entry name" value="Flavodoxin_1"/>
    <property type="match status" value="1"/>
</dbReference>
<keyword evidence="2" id="KW-0288">FMN</keyword>
<dbReference type="SUPFAM" id="SSF52218">
    <property type="entry name" value="Flavoproteins"/>
    <property type="match status" value="1"/>
</dbReference>
<feature type="domain" description="Flavodoxin-like" evidence="6">
    <location>
        <begin position="89"/>
        <end position="226"/>
    </location>
</feature>
<dbReference type="SUPFAM" id="SSF52343">
    <property type="entry name" value="Ferredoxin reductase-like, C-terminal NADP-linked domain"/>
    <property type="match status" value="1"/>
</dbReference>
<accession>A0A7G9TCA2</accession>
<dbReference type="Gene3D" id="3.40.50.80">
    <property type="entry name" value="Nucleotide-binding domain of ferredoxin-NADP reductase (FNR) module"/>
    <property type="match status" value="1"/>
</dbReference>
<sequence>MSTAGPSPRHGSAALVGNALVMLSLAACAWLFAGLHEGEWWQASPSRARVCIAAAALLAYAGLVAGILARARKRDTSGQPVMLAGSDATWVVHASQTGFAMELADMTAASLCQGGVAVQRAGLERLDAARLQAIGRAVFVVSTTGEGDPPDPALGFVRHVMSQTLPLHTLRYAVLALGDREYAQFCAFGHQLDDWLRRQGAQPLFDLVEVDNADDSALRHWQHHIGQLGDGSDAQDWSTPRYESWRLRDRVELNPGSIGGPVFHLSLTPGSGSLPDWAAGDIAEIGPCRAMAEVDEVLQRTGLAGDVPVQWQDHTQPLAQALVRSHWPVADHELWRGDAQALADACTPLPHREYSIASLPSDGALHLLVRLMHHADGTAGLGSGWLCRHAQPGDAIALRIRRNPNFHPPAADVPMILIGNGTGLAGLRAHLKARALAGATRNWLLFGERQRAHDAFLADELAAWQAQGLLPHLDLTFSRDGDAHRYVQHALASHANRLRQWVEEGAAVYVCGSLAGMAPDVDATLRRILGEDKIEALRTAGRYRRDVY</sequence>
<dbReference type="InterPro" id="IPR001094">
    <property type="entry name" value="Flavdoxin-like"/>
</dbReference>
<dbReference type="GO" id="GO:0050660">
    <property type="term" value="F:flavin adenine dinucleotide binding"/>
    <property type="evidence" value="ECO:0007669"/>
    <property type="project" value="TreeGrafter"/>
</dbReference>
<keyword evidence="3" id="KW-0249">Electron transport</keyword>
<dbReference type="InterPro" id="IPR017938">
    <property type="entry name" value="Riboflavin_synthase-like_b-brl"/>
</dbReference>
<protein>
    <recommendedName>
        <fullName evidence="4">NADPH--hemoprotein reductase</fullName>
        <ecNumber evidence="4">1.6.2.4</ecNumber>
    </recommendedName>
</protein>
<dbReference type="Proteomes" id="UP000515838">
    <property type="component" value="Chromosome"/>
</dbReference>
<dbReference type="Gene3D" id="3.40.50.360">
    <property type="match status" value="1"/>
</dbReference>
<keyword evidence="5" id="KW-1133">Transmembrane helix</keyword>
<dbReference type="PRINTS" id="PR00371">
    <property type="entry name" value="FPNCR"/>
</dbReference>
<dbReference type="InterPro" id="IPR008254">
    <property type="entry name" value="Flavodoxin/NO_synth"/>
</dbReference>
<dbReference type="AlphaFoldDB" id="A0A7G9TCA2"/>
<dbReference type="PROSITE" id="PS50902">
    <property type="entry name" value="FLAVODOXIN_LIKE"/>
    <property type="match status" value="1"/>
</dbReference>
<keyword evidence="3" id="KW-0813">Transport</keyword>
<dbReference type="Pfam" id="PF00175">
    <property type="entry name" value="NAD_binding_1"/>
    <property type="match status" value="1"/>
</dbReference>
<keyword evidence="5" id="KW-0472">Membrane</keyword>
<proteinExistence type="predicted"/>
<dbReference type="GeneID" id="81472854"/>
<evidence type="ECO:0000256" key="4">
    <source>
        <dbReference type="ARBA" id="ARBA00023797"/>
    </source>
</evidence>
<keyword evidence="1" id="KW-0285">Flavoprotein</keyword>
<evidence type="ECO:0000259" key="7">
    <source>
        <dbReference type="PROSITE" id="PS51384"/>
    </source>
</evidence>
<dbReference type="InterPro" id="IPR029039">
    <property type="entry name" value="Flavoprotein-like_sf"/>
</dbReference>
<feature type="transmembrane region" description="Helical" evidence="5">
    <location>
        <begin position="47"/>
        <end position="69"/>
    </location>
</feature>
<dbReference type="EMBL" id="CP060731">
    <property type="protein sequence ID" value="QNN77727.1"/>
    <property type="molecule type" value="Genomic_DNA"/>
</dbReference>
<evidence type="ECO:0000256" key="2">
    <source>
        <dbReference type="ARBA" id="ARBA00022643"/>
    </source>
</evidence>
<dbReference type="InterPro" id="IPR001709">
    <property type="entry name" value="Flavoprot_Pyr_Nucl_cyt_Rdtase"/>
</dbReference>
<gene>
    <name evidence="8" type="ORF">IAE60_17830</name>
</gene>